<evidence type="ECO:0000313" key="1">
    <source>
        <dbReference type="EMBL" id="KYM88063.1"/>
    </source>
</evidence>
<name>A0A151I5I6_9HYME</name>
<sequence>ITSSITTDREWNLEGSFSVSSVHLMTSIGYNLYTIAIPRCLRFRLNFDKHLNLLKRGLATIGADASDGSPGPPLFTAMTLNSYS</sequence>
<dbReference type="AlphaFoldDB" id="A0A151I5I6"/>
<evidence type="ECO:0000313" key="2">
    <source>
        <dbReference type="Proteomes" id="UP000078540"/>
    </source>
</evidence>
<proteinExistence type="predicted"/>
<accession>A0A151I5I6</accession>
<keyword evidence="2" id="KW-1185">Reference proteome</keyword>
<dbReference type="EMBL" id="KQ976425">
    <property type="protein sequence ID" value="KYM88063.1"/>
    <property type="molecule type" value="Genomic_DNA"/>
</dbReference>
<organism evidence="1 2">
    <name type="scientific">Atta colombica</name>
    <dbReference type="NCBI Taxonomy" id="520822"/>
    <lineage>
        <taxon>Eukaryota</taxon>
        <taxon>Metazoa</taxon>
        <taxon>Ecdysozoa</taxon>
        <taxon>Arthropoda</taxon>
        <taxon>Hexapoda</taxon>
        <taxon>Insecta</taxon>
        <taxon>Pterygota</taxon>
        <taxon>Neoptera</taxon>
        <taxon>Endopterygota</taxon>
        <taxon>Hymenoptera</taxon>
        <taxon>Apocrita</taxon>
        <taxon>Aculeata</taxon>
        <taxon>Formicoidea</taxon>
        <taxon>Formicidae</taxon>
        <taxon>Myrmicinae</taxon>
        <taxon>Atta</taxon>
    </lineage>
</organism>
<protein>
    <submittedName>
        <fullName evidence="1">Uncharacterized protein</fullName>
    </submittedName>
</protein>
<gene>
    <name evidence="1" type="ORF">ALC53_03165</name>
</gene>
<feature type="non-terminal residue" evidence="1">
    <location>
        <position position="1"/>
    </location>
</feature>
<reference evidence="1 2" key="1">
    <citation type="submission" date="2015-09" db="EMBL/GenBank/DDBJ databases">
        <title>Atta colombica WGS genome.</title>
        <authorList>
            <person name="Nygaard S."/>
            <person name="Hu H."/>
            <person name="Boomsma J."/>
            <person name="Zhang G."/>
        </authorList>
    </citation>
    <scope>NUCLEOTIDE SEQUENCE [LARGE SCALE GENOMIC DNA]</scope>
    <source>
        <strain evidence="1">Treedump-2</strain>
        <tissue evidence="1">Whole body</tissue>
    </source>
</reference>
<dbReference type="Proteomes" id="UP000078540">
    <property type="component" value="Unassembled WGS sequence"/>
</dbReference>